<comment type="caution">
    <text evidence="19">The sequence shown here is derived from an EMBL/GenBank/DDBJ whole genome shotgun (WGS) entry which is preliminary data.</text>
</comment>
<comment type="subcellular location">
    <subcellularLocation>
        <location evidence="1">Cell membrane</location>
        <topology evidence="1">Multi-pass membrane protein</topology>
    </subcellularLocation>
</comment>
<dbReference type="InterPro" id="IPR027417">
    <property type="entry name" value="P-loop_NTPase"/>
</dbReference>
<keyword evidence="8" id="KW-0159">Chromosome partition</keyword>
<dbReference type="GO" id="GO:0051301">
    <property type="term" value="P:cell division"/>
    <property type="evidence" value="ECO:0007669"/>
    <property type="project" value="UniProtKB-KW"/>
</dbReference>
<keyword evidence="5" id="KW-0132">Cell division</keyword>
<organism evidence="19 20">
    <name type="scientific">PS1 clade bacterium</name>
    <dbReference type="NCBI Taxonomy" id="2175152"/>
    <lineage>
        <taxon>Bacteria</taxon>
        <taxon>Pseudomonadati</taxon>
        <taxon>Pseudomonadota</taxon>
        <taxon>Alphaproteobacteria</taxon>
        <taxon>PS1 clade</taxon>
    </lineage>
</organism>
<dbReference type="Gene3D" id="3.30.980.40">
    <property type="match status" value="1"/>
</dbReference>
<feature type="transmembrane region" description="Helical" evidence="17">
    <location>
        <begin position="112"/>
        <end position="129"/>
    </location>
</feature>
<dbReference type="Pfam" id="PF17854">
    <property type="entry name" value="FtsK_alpha"/>
    <property type="match status" value="1"/>
</dbReference>
<dbReference type="SUPFAM" id="SSF52540">
    <property type="entry name" value="P-loop containing nucleoside triphosphate hydrolases"/>
    <property type="match status" value="1"/>
</dbReference>
<dbReference type="InterPro" id="IPR025199">
    <property type="entry name" value="FtsK_4TM"/>
</dbReference>
<dbReference type="Proteomes" id="UP000253570">
    <property type="component" value="Unassembled WGS sequence"/>
</dbReference>
<evidence type="ECO:0000256" key="16">
    <source>
        <dbReference type="PROSITE-ProRule" id="PRU00289"/>
    </source>
</evidence>
<keyword evidence="13" id="KW-0131">Cell cycle</keyword>
<evidence type="ECO:0000256" key="8">
    <source>
        <dbReference type="ARBA" id="ARBA00022829"/>
    </source>
</evidence>
<keyword evidence="11" id="KW-0238">DNA-binding</keyword>
<dbReference type="GO" id="GO:0005524">
    <property type="term" value="F:ATP binding"/>
    <property type="evidence" value="ECO:0007669"/>
    <property type="project" value="UniProtKB-UniRule"/>
</dbReference>
<keyword evidence="12 17" id="KW-0472">Membrane</keyword>
<dbReference type="GO" id="GO:0005886">
    <property type="term" value="C:plasma membrane"/>
    <property type="evidence" value="ECO:0007669"/>
    <property type="project" value="UniProtKB-SubCell"/>
</dbReference>
<dbReference type="PROSITE" id="PS50901">
    <property type="entry name" value="FTSK"/>
    <property type="match status" value="1"/>
</dbReference>
<evidence type="ECO:0000256" key="2">
    <source>
        <dbReference type="ARBA" id="ARBA00006474"/>
    </source>
</evidence>
<dbReference type="GO" id="GO:0007059">
    <property type="term" value="P:chromosome segregation"/>
    <property type="evidence" value="ECO:0007669"/>
    <property type="project" value="UniProtKB-KW"/>
</dbReference>
<evidence type="ECO:0000313" key="20">
    <source>
        <dbReference type="Proteomes" id="UP000253570"/>
    </source>
</evidence>
<keyword evidence="7 16" id="KW-0547">Nucleotide-binding</keyword>
<dbReference type="PANTHER" id="PTHR22683:SF41">
    <property type="entry name" value="DNA TRANSLOCASE FTSK"/>
    <property type="match status" value="1"/>
</dbReference>
<keyword evidence="6 17" id="KW-0812">Transmembrane</keyword>
<evidence type="ECO:0000256" key="12">
    <source>
        <dbReference type="ARBA" id="ARBA00023136"/>
    </source>
</evidence>
<reference evidence="19 20" key="1">
    <citation type="journal article" date="2018" name="Microbiome">
        <title>Fine metagenomic profile of the Mediterranean stratified and mixed water columns revealed by assembly and recruitment.</title>
        <authorList>
            <person name="Haro-Moreno J.M."/>
            <person name="Lopez-Perez M."/>
            <person name="De La Torre J.R."/>
            <person name="Picazo A."/>
            <person name="Camacho A."/>
            <person name="Rodriguez-Valera F."/>
        </authorList>
    </citation>
    <scope>NUCLEOTIDE SEQUENCE [LARGE SCALE GENOMIC DNA]</scope>
    <source>
        <strain evidence="19">MED-G57</strain>
    </source>
</reference>
<accession>A0A368DL39</accession>
<evidence type="ECO:0000256" key="11">
    <source>
        <dbReference type="ARBA" id="ARBA00023125"/>
    </source>
</evidence>
<evidence type="ECO:0000259" key="18">
    <source>
        <dbReference type="PROSITE" id="PS50901"/>
    </source>
</evidence>
<dbReference type="AlphaFoldDB" id="A0A368DL39"/>
<comment type="similarity">
    <text evidence="2">Belongs to the FtsK/SpoIIIE/SftA family.</text>
</comment>
<dbReference type="Pfam" id="PF13491">
    <property type="entry name" value="FtsK_4TM"/>
    <property type="match status" value="1"/>
</dbReference>
<feature type="domain" description="FtsK" evidence="18">
    <location>
        <begin position="457"/>
        <end position="637"/>
    </location>
</feature>
<name>A0A368DL39_9PROT</name>
<evidence type="ECO:0000256" key="10">
    <source>
        <dbReference type="ARBA" id="ARBA00022989"/>
    </source>
</evidence>
<evidence type="ECO:0000313" key="19">
    <source>
        <dbReference type="EMBL" id="RCL72549.1"/>
    </source>
</evidence>
<comment type="function">
    <text evidence="14">Essential cell division protein that coordinates cell division and chromosome segregation. The N-terminus is involved in assembly of the cell-division machinery. The C-terminus functions as a DNA motor that moves dsDNA in an ATP-dependent manner towards the dif recombination site, which is located within the replication terminus region. Translocation stops specifically at Xer-dif sites, where FtsK interacts with the Xer recombinase, allowing activation of chromosome unlinking by recombination. FtsK orienting polar sequences (KOPS) guide the direction of DNA translocation. FtsK can remove proteins from DNA as it translocates, but translocation stops specifically at XerCD-dif site, thereby preventing removal of XerC and XerD from dif.</text>
</comment>
<dbReference type="GO" id="GO:0003677">
    <property type="term" value="F:DNA binding"/>
    <property type="evidence" value="ECO:0007669"/>
    <property type="project" value="UniProtKB-KW"/>
</dbReference>
<keyword evidence="10 17" id="KW-1133">Transmembrane helix</keyword>
<comment type="subunit">
    <text evidence="15">Homohexamer. Forms a ring that surrounds DNA.</text>
</comment>
<feature type="non-terminal residue" evidence="19">
    <location>
        <position position="637"/>
    </location>
</feature>
<evidence type="ECO:0000256" key="6">
    <source>
        <dbReference type="ARBA" id="ARBA00022692"/>
    </source>
</evidence>
<evidence type="ECO:0000256" key="4">
    <source>
        <dbReference type="ARBA" id="ARBA00022475"/>
    </source>
</evidence>
<feature type="transmembrane region" description="Helical" evidence="17">
    <location>
        <begin position="28"/>
        <end position="47"/>
    </location>
</feature>
<dbReference type="PANTHER" id="PTHR22683">
    <property type="entry name" value="SPORULATION PROTEIN RELATED"/>
    <property type="match status" value="1"/>
</dbReference>
<evidence type="ECO:0000256" key="7">
    <source>
        <dbReference type="ARBA" id="ARBA00022741"/>
    </source>
</evidence>
<dbReference type="InterPro" id="IPR050206">
    <property type="entry name" value="FtsK/SpoIIIE/SftA"/>
</dbReference>
<evidence type="ECO:0000256" key="14">
    <source>
        <dbReference type="ARBA" id="ARBA00024784"/>
    </source>
</evidence>
<evidence type="ECO:0000256" key="17">
    <source>
        <dbReference type="SAM" id="Phobius"/>
    </source>
</evidence>
<dbReference type="EMBL" id="QOQD01000013">
    <property type="protein sequence ID" value="RCL72549.1"/>
    <property type="molecule type" value="Genomic_DNA"/>
</dbReference>
<gene>
    <name evidence="19" type="ORF">DBW71_05345</name>
</gene>
<feature type="transmembrane region" description="Helical" evidence="17">
    <location>
        <begin position="76"/>
        <end position="100"/>
    </location>
</feature>
<evidence type="ECO:0000256" key="15">
    <source>
        <dbReference type="ARBA" id="ARBA00025923"/>
    </source>
</evidence>
<keyword evidence="4" id="KW-1003">Cell membrane</keyword>
<dbReference type="Gene3D" id="3.40.50.300">
    <property type="entry name" value="P-loop containing nucleotide triphosphate hydrolases"/>
    <property type="match status" value="1"/>
</dbReference>
<dbReference type="InterPro" id="IPR041027">
    <property type="entry name" value="FtsK_alpha"/>
</dbReference>
<feature type="binding site" evidence="16">
    <location>
        <begin position="474"/>
        <end position="481"/>
    </location>
    <ligand>
        <name>ATP</name>
        <dbReference type="ChEBI" id="CHEBI:30616"/>
    </ligand>
</feature>
<evidence type="ECO:0000256" key="9">
    <source>
        <dbReference type="ARBA" id="ARBA00022840"/>
    </source>
</evidence>
<evidence type="ECO:0000256" key="1">
    <source>
        <dbReference type="ARBA" id="ARBA00004651"/>
    </source>
</evidence>
<dbReference type="InterPro" id="IPR002543">
    <property type="entry name" value="FtsK_dom"/>
</dbReference>
<dbReference type="Pfam" id="PF01580">
    <property type="entry name" value="FtsK_SpoIIIE"/>
    <property type="match status" value="1"/>
</dbReference>
<protein>
    <recommendedName>
        <fullName evidence="3">DNA translocase FtsK</fullName>
    </recommendedName>
</protein>
<evidence type="ECO:0000256" key="3">
    <source>
        <dbReference type="ARBA" id="ARBA00020887"/>
    </source>
</evidence>
<evidence type="ECO:0000256" key="5">
    <source>
        <dbReference type="ARBA" id="ARBA00022618"/>
    </source>
</evidence>
<sequence length="637" mass="71694">MKLSSLNFIESIAPISLRQLIKRQAKRIFGIFIFLLAIYLIISLISWHPNDPSFNNHNNGLIQNFLGTSGAVISDLMLQAIGLGSFALISMLIFISADLILQKRKIFGLPKYIKYPLSFILITILLSSIDITNSGLFKNVINWPYLIGGGGLFGDILVQFIKNILIGHVDFIPINHQNKFIFFLTSLLLALIYLLNKTILRFKKKKDTKLLQSDHESQSLVKQKWNFFQIFFNYLIRLIENLRRKISGLISRDKMEDLSFEEIRDSISDKEPKDNIIIGESIDTKPTTDNFEINQKVPRKRKAVREPASENLDLFKKNSYSLPSVNLLKDNNEINYNNKISPEELEQKASELMEILLKYKVTGEIVSISPGPVVSLFELQPSIGTKSSRVVSLADDIAMSMKAVSARVAVIPGRNIIGIELPLEDRSTVYLSEIIKSEEFLDSKHKLAIALGKNIGGRPVVVDLANMPHLLIAGTTGSGKSVGINTMILSLLYKYTPEDCKMIMIDPKMLELSIYEGIPHLLTPVVTEPKKAIVALKWIIKEMEKRYKNMSKIGVRNLDGYNNEVKKHGGVFKHKIQVGYDEKTGQPNYHNEEINLKKMPFIVVIVDEMADLMAVAGKDIETSVARLAAMARAAGIH</sequence>
<proteinExistence type="inferred from homology"/>
<evidence type="ECO:0000256" key="13">
    <source>
        <dbReference type="ARBA" id="ARBA00023306"/>
    </source>
</evidence>
<keyword evidence="9 16" id="KW-0067">ATP-binding</keyword>
<feature type="transmembrane region" description="Helical" evidence="17">
    <location>
        <begin position="180"/>
        <end position="196"/>
    </location>
</feature>